<evidence type="ECO:0000313" key="4">
    <source>
        <dbReference type="EMBL" id="KAA0690504.1"/>
    </source>
</evidence>
<evidence type="ECO:0000313" key="5">
    <source>
        <dbReference type="Proteomes" id="UP000463138"/>
    </source>
</evidence>
<reference evidence="4 5" key="1">
    <citation type="submission" date="2018-07" db="EMBL/GenBank/DDBJ databases">
        <title>Pseudomonas laoshanensis sp. nov., isolated from soil.</title>
        <authorList>
            <person name="Sun J."/>
            <person name="Yu L."/>
            <person name="Wang M."/>
            <person name="Zhang C."/>
        </authorList>
    </citation>
    <scope>NUCLEOTIDE SEQUENCE [LARGE SCALE GENOMIC DNA]</scope>
    <source>
        <strain evidence="4 5">Y22</strain>
    </source>
</reference>
<dbReference type="AlphaFoldDB" id="A0A7V7GMU7"/>
<comment type="similarity">
    <text evidence="1 2">Belongs to the metallophosphoesterase superfamily. YfcE family.</text>
</comment>
<organism evidence="4 5">
    <name type="scientific">Halopseudomonas laoshanensis</name>
    <dbReference type="NCBI Taxonomy" id="2268758"/>
    <lineage>
        <taxon>Bacteria</taxon>
        <taxon>Pseudomonadati</taxon>
        <taxon>Pseudomonadota</taxon>
        <taxon>Gammaproteobacteria</taxon>
        <taxon>Pseudomonadales</taxon>
        <taxon>Pseudomonadaceae</taxon>
        <taxon>Halopseudomonas</taxon>
    </lineage>
</organism>
<dbReference type="EC" id="3.1.4.-" evidence="2"/>
<comment type="caution">
    <text evidence="4">The sequence shown here is derived from an EMBL/GenBank/DDBJ whole genome shotgun (WGS) entry which is preliminary data.</text>
</comment>
<keyword evidence="5" id="KW-1185">Reference proteome</keyword>
<dbReference type="EMBL" id="QOVF01000010">
    <property type="protein sequence ID" value="KAA0690504.1"/>
    <property type="molecule type" value="Genomic_DNA"/>
</dbReference>
<dbReference type="InterPro" id="IPR029052">
    <property type="entry name" value="Metallo-depent_PP-like"/>
</dbReference>
<dbReference type="Proteomes" id="UP000463138">
    <property type="component" value="Unassembled WGS sequence"/>
</dbReference>
<dbReference type="Pfam" id="PF12850">
    <property type="entry name" value="Metallophos_2"/>
    <property type="match status" value="1"/>
</dbReference>
<dbReference type="RefSeq" id="WP_149334486.1">
    <property type="nucleotide sequence ID" value="NZ_QOVF01000010.1"/>
</dbReference>
<feature type="domain" description="Calcineurin-like phosphoesterase" evidence="3">
    <location>
        <begin position="3"/>
        <end position="135"/>
    </location>
</feature>
<keyword evidence="2" id="KW-0479">Metal-binding</keyword>
<evidence type="ECO:0000259" key="3">
    <source>
        <dbReference type="Pfam" id="PF12850"/>
    </source>
</evidence>
<gene>
    <name evidence="4" type="ORF">DT594_18130</name>
</gene>
<dbReference type="NCBIfam" id="TIGR00040">
    <property type="entry name" value="yfcE"/>
    <property type="match status" value="1"/>
</dbReference>
<dbReference type="PANTHER" id="PTHR11124">
    <property type="entry name" value="VACUOLAR SORTING PROTEIN VPS29"/>
    <property type="match status" value="1"/>
</dbReference>
<dbReference type="Gene3D" id="3.60.21.10">
    <property type="match status" value="1"/>
</dbReference>
<proteinExistence type="inferred from homology"/>
<dbReference type="SUPFAM" id="SSF56300">
    <property type="entry name" value="Metallo-dependent phosphatases"/>
    <property type="match status" value="1"/>
</dbReference>
<name>A0A7V7GMU7_9GAMM</name>
<protein>
    <recommendedName>
        <fullName evidence="2">Phosphoesterase</fullName>
        <ecNumber evidence="2">3.1.4.-</ecNumber>
    </recommendedName>
</protein>
<accession>A0A7V7GMU7</accession>
<dbReference type="OrthoDB" id="9785951at2"/>
<evidence type="ECO:0000256" key="2">
    <source>
        <dbReference type="RuleBase" id="RU362039"/>
    </source>
</evidence>
<evidence type="ECO:0000256" key="1">
    <source>
        <dbReference type="ARBA" id="ARBA00008950"/>
    </source>
</evidence>
<dbReference type="InterPro" id="IPR000979">
    <property type="entry name" value="Phosphodiesterase_MJ0936/Vps29"/>
</dbReference>
<dbReference type="GO" id="GO:0046872">
    <property type="term" value="F:metal ion binding"/>
    <property type="evidence" value="ECO:0007669"/>
    <property type="project" value="UniProtKB-KW"/>
</dbReference>
<dbReference type="InterPro" id="IPR024654">
    <property type="entry name" value="Calcineurin-like_PHP_lpxH"/>
</dbReference>
<dbReference type="GO" id="GO:0016787">
    <property type="term" value="F:hydrolase activity"/>
    <property type="evidence" value="ECO:0007669"/>
    <property type="project" value="UniProtKB-UniRule"/>
</dbReference>
<comment type="cofactor">
    <cofactor evidence="2">
        <name>a divalent metal cation</name>
        <dbReference type="ChEBI" id="CHEBI:60240"/>
    </cofactor>
</comment>
<sequence>MRRIGLISDTHDLLRPEAKAVLAGCEHIIHAGDITVAQVIDELASLAPVTAVRGNNDRDAWALDLAEVEMLHFDQVSLYVIHDLAQLDQLPPSSPVRVVISGHSHKPSIRETDGVLHVNPGSAGRRRFTLPVTVGELLIDGDQVSARIIELAVAPPKRKKS</sequence>